<name>A0AAE3MHI0_9BACT</name>
<evidence type="ECO:0000313" key="1">
    <source>
        <dbReference type="EMBL" id="MCW3808083.1"/>
    </source>
</evidence>
<dbReference type="PROSITE" id="PS51257">
    <property type="entry name" value="PROKAR_LIPOPROTEIN"/>
    <property type="match status" value="1"/>
</dbReference>
<reference evidence="1" key="1">
    <citation type="submission" date="2022-10" db="EMBL/GenBank/DDBJ databases">
        <authorList>
            <person name="Yu W.X."/>
        </authorList>
    </citation>
    <scope>NUCLEOTIDE SEQUENCE</scope>
    <source>
        <strain evidence="1">D04</strain>
    </source>
</reference>
<dbReference type="Proteomes" id="UP001207408">
    <property type="component" value="Unassembled WGS sequence"/>
</dbReference>
<comment type="caution">
    <text evidence="1">The sequence shown here is derived from an EMBL/GenBank/DDBJ whole genome shotgun (WGS) entry which is preliminary data.</text>
</comment>
<dbReference type="AlphaFoldDB" id="A0AAE3MHI0"/>
<dbReference type="RefSeq" id="WP_301202636.1">
    <property type="nucleotide sequence ID" value="NZ_JAPDPI010000092.1"/>
</dbReference>
<protein>
    <submittedName>
        <fullName evidence="1">Uncharacterized protein</fullName>
    </submittedName>
</protein>
<accession>A0AAE3MHI0</accession>
<organism evidence="1 2">
    <name type="scientific">Plebeiibacterium marinum</name>
    <dbReference type="NCBI Taxonomy" id="2992111"/>
    <lineage>
        <taxon>Bacteria</taxon>
        <taxon>Pseudomonadati</taxon>
        <taxon>Bacteroidota</taxon>
        <taxon>Bacteroidia</taxon>
        <taxon>Marinilabiliales</taxon>
        <taxon>Marinilabiliaceae</taxon>
        <taxon>Plebeiibacterium</taxon>
    </lineage>
</organism>
<gene>
    <name evidence="1" type="ORF">OM074_20850</name>
</gene>
<keyword evidence="2" id="KW-1185">Reference proteome</keyword>
<proteinExistence type="predicted"/>
<dbReference type="EMBL" id="JAPDPI010000092">
    <property type="protein sequence ID" value="MCW3808083.1"/>
    <property type="molecule type" value="Genomic_DNA"/>
</dbReference>
<sequence length="230" mass="26621">MNKLNSIISGILIILLFSACSQSSKNDLQLFSYKGNVKSCISKDFNTIKKFGEWKEAGLNRSYVIKFDEKGNYTEIENFDFMNELTSKIIPKRINGKITEENTYNKQGNLETSLKIKSISENEFNTESYNAENIKVSSGTIYRENGKNTKKVTNILSEKKDSTTIINWEYDAKGLLSTINISNEKGEIRISQKYKYTEFDKQNNWTKVLIYNMDSEDVPVFITTREIEYY</sequence>
<evidence type="ECO:0000313" key="2">
    <source>
        <dbReference type="Proteomes" id="UP001207408"/>
    </source>
</evidence>